<evidence type="ECO:0000313" key="2">
    <source>
        <dbReference type="EnsemblPlants" id="LPERR12G04100.1"/>
    </source>
</evidence>
<feature type="domain" description="DUF6598" evidence="1">
    <location>
        <begin position="2"/>
        <end position="109"/>
    </location>
</feature>
<name>A0A0D9XXD5_9ORYZ</name>
<dbReference type="Pfam" id="PF20241">
    <property type="entry name" value="DUF6598"/>
    <property type="match status" value="1"/>
</dbReference>
<dbReference type="AlphaFoldDB" id="A0A0D9XXD5"/>
<organism evidence="2 3">
    <name type="scientific">Leersia perrieri</name>
    <dbReference type="NCBI Taxonomy" id="77586"/>
    <lineage>
        <taxon>Eukaryota</taxon>
        <taxon>Viridiplantae</taxon>
        <taxon>Streptophyta</taxon>
        <taxon>Embryophyta</taxon>
        <taxon>Tracheophyta</taxon>
        <taxon>Spermatophyta</taxon>
        <taxon>Magnoliopsida</taxon>
        <taxon>Liliopsida</taxon>
        <taxon>Poales</taxon>
        <taxon>Poaceae</taxon>
        <taxon>BOP clade</taxon>
        <taxon>Oryzoideae</taxon>
        <taxon>Oryzeae</taxon>
        <taxon>Oryzinae</taxon>
        <taxon>Leersia</taxon>
    </lineage>
</organism>
<reference evidence="2 3" key="1">
    <citation type="submission" date="2012-08" db="EMBL/GenBank/DDBJ databases">
        <title>Oryza genome evolution.</title>
        <authorList>
            <person name="Wing R.A."/>
        </authorList>
    </citation>
    <scope>NUCLEOTIDE SEQUENCE</scope>
</reference>
<keyword evidence="3" id="KW-1185">Reference proteome</keyword>
<sequence>MEATIKVHVVEGSTHFRARFTAQTAGIDEDVVLLDSGEKKVVIGDDDDDGGGRLVALQRRVIVVEEKGRLILRVEASEIGNEESVMREVNIRPRWLPEERDKYSLDIDCIEISSEIPDDICTLQIMHIKTQRGNMSSVFSCNNKAMINKVFKNSTINISTQLCQWFSACASLRKPLHSLWQGHRHH</sequence>
<dbReference type="HOGENOM" id="CLU_1456452_0_0_1"/>
<dbReference type="InterPro" id="IPR046533">
    <property type="entry name" value="DUF6598"/>
</dbReference>
<evidence type="ECO:0000313" key="3">
    <source>
        <dbReference type="Proteomes" id="UP000032180"/>
    </source>
</evidence>
<protein>
    <recommendedName>
        <fullName evidence="1">DUF6598 domain-containing protein</fullName>
    </recommendedName>
</protein>
<proteinExistence type="predicted"/>
<dbReference type="Gramene" id="LPERR12G04100.1">
    <property type="protein sequence ID" value="LPERR12G04100.1"/>
    <property type="gene ID" value="LPERR12G04100"/>
</dbReference>
<evidence type="ECO:0000259" key="1">
    <source>
        <dbReference type="Pfam" id="PF20241"/>
    </source>
</evidence>
<dbReference type="Proteomes" id="UP000032180">
    <property type="component" value="Chromosome 12"/>
</dbReference>
<dbReference type="STRING" id="77586.A0A0D9XXD5"/>
<accession>A0A0D9XXD5</accession>
<reference evidence="3" key="2">
    <citation type="submission" date="2013-12" db="EMBL/GenBank/DDBJ databases">
        <authorList>
            <person name="Yu Y."/>
            <person name="Lee S."/>
            <person name="de Baynast K."/>
            <person name="Wissotski M."/>
            <person name="Liu L."/>
            <person name="Talag J."/>
            <person name="Goicoechea J."/>
            <person name="Angelova A."/>
            <person name="Jetty R."/>
            <person name="Kudrna D."/>
            <person name="Golser W."/>
            <person name="Rivera L."/>
            <person name="Zhang J."/>
            <person name="Wing R."/>
        </authorList>
    </citation>
    <scope>NUCLEOTIDE SEQUENCE</scope>
</reference>
<dbReference type="EnsemblPlants" id="LPERR12G04100.1">
    <property type="protein sequence ID" value="LPERR12G04100.1"/>
    <property type="gene ID" value="LPERR12G04100"/>
</dbReference>
<reference evidence="2" key="3">
    <citation type="submission" date="2015-04" db="UniProtKB">
        <authorList>
            <consortium name="EnsemblPlants"/>
        </authorList>
    </citation>
    <scope>IDENTIFICATION</scope>
</reference>